<evidence type="ECO:0000313" key="1">
    <source>
        <dbReference type="EMBL" id="QTE03921.1"/>
    </source>
</evidence>
<protein>
    <submittedName>
        <fullName evidence="1">Capsid protein</fullName>
    </submittedName>
</protein>
<sequence length="360" mass="40436">MVPMSQGQANKRMKTEAGYVKKFVESNIPQTLSNLQGNAQPMSGGAGSGNAAGLRETPVDIPDWKHPVSRGPADYTFATLPYYKDRLISTTRTGVDHGFRMTSPYDPEITNAAATDLNTNVTGTATFISVEASDASDTTATAARWFDFYSTMYNYYHVLGCRWHLTVQNLKTEPIWLHWMYYNDEVPPLGATNEDMQCWNDTESHLIGPIAHAVTSSGFVETNERNVNVNNVEGAGTSGNTPNYESTMVETKANNILKISGQYRPGQKRRQIHLDSEVENWTAVTANPALPEKLLLRFKPVWNAIDTNDANAYERDIRVHYTFRIEYLVEFKELKTGLRWPVERQPVTAAIVNNIEEDEE</sequence>
<organism evidence="1">
    <name type="scientific">Pavo cristatus parvoviridae sp</name>
    <dbReference type="NCBI Taxonomy" id="2794524"/>
    <lineage>
        <taxon>Viruses</taxon>
        <taxon>Monodnaviria</taxon>
        <taxon>Shotokuvirae</taxon>
        <taxon>Cossaviricota</taxon>
        <taxon>Quintoviricetes</taxon>
        <taxon>Piccovirales</taxon>
        <taxon>Parvoviridae</taxon>
    </lineage>
</organism>
<dbReference type="EMBL" id="MW046489">
    <property type="protein sequence ID" value="QTE03921.1"/>
    <property type="molecule type" value="Genomic_DNA"/>
</dbReference>
<reference evidence="1" key="1">
    <citation type="submission" date="2020-09" db="EMBL/GenBank/DDBJ databases">
        <title>Parvovirus dark matter in the feces of wild birds.</title>
        <authorList>
            <person name="Dai Z."/>
            <person name="Yang S."/>
            <person name="Zhang W."/>
        </authorList>
    </citation>
    <scope>NUCLEOTIDE SEQUENCE</scope>
    <source>
        <strain evidence="1">Bpk205par020</strain>
    </source>
</reference>
<name>A0A8A4XCF5_9VIRU</name>
<proteinExistence type="predicted"/>
<accession>A0A8A4XCF5</accession>